<feature type="signal peptide" evidence="4">
    <location>
        <begin position="1"/>
        <end position="19"/>
    </location>
</feature>
<evidence type="ECO:0000259" key="5">
    <source>
        <dbReference type="SMART" id="SM00499"/>
    </source>
</evidence>
<dbReference type="AlphaFoldDB" id="A0AAD3Y1T1"/>
<dbReference type="PANTHER" id="PTHR35496:SF4">
    <property type="entry name" value="2S SULFUR-RICH SEED STORAGE PROTEIN 2-LIKE"/>
    <property type="match status" value="1"/>
</dbReference>
<keyword evidence="3" id="KW-0708">Seed storage protein</keyword>
<dbReference type="EMBL" id="BSYO01000027">
    <property type="protein sequence ID" value="GMH24330.1"/>
    <property type="molecule type" value="Genomic_DNA"/>
</dbReference>
<proteinExistence type="inferred from homology"/>
<keyword evidence="2" id="KW-0758">Storage protein</keyword>
<keyword evidence="4" id="KW-0732">Signal</keyword>
<dbReference type="PANTHER" id="PTHR35496">
    <property type="entry name" value="2S SEED STORAGE PROTEIN 1-RELATED"/>
    <property type="match status" value="1"/>
</dbReference>
<feature type="domain" description="Bifunctional inhibitor/plant lipid transfer protein/seed storage helical" evidence="5">
    <location>
        <begin position="39"/>
        <end position="136"/>
    </location>
</feature>
<dbReference type="SMART" id="SM00499">
    <property type="entry name" value="AAI"/>
    <property type="match status" value="1"/>
</dbReference>
<accession>A0AAD3Y1T1</accession>
<evidence type="ECO:0000256" key="1">
    <source>
        <dbReference type="ARBA" id="ARBA00008262"/>
    </source>
</evidence>
<dbReference type="Gene3D" id="1.10.110.10">
    <property type="entry name" value="Plant lipid-transfer and hydrophobic proteins"/>
    <property type="match status" value="1"/>
</dbReference>
<evidence type="ECO:0000313" key="6">
    <source>
        <dbReference type="EMBL" id="GMH24330.1"/>
    </source>
</evidence>
<evidence type="ECO:0000256" key="4">
    <source>
        <dbReference type="SAM" id="SignalP"/>
    </source>
</evidence>
<keyword evidence="7" id="KW-1185">Reference proteome</keyword>
<gene>
    <name evidence="6" type="ORF">Nepgr_026173</name>
</gene>
<evidence type="ECO:0000256" key="2">
    <source>
        <dbReference type="ARBA" id="ARBA00022761"/>
    </source>
</evidence>
<dbReference type="SUPFAM" id="SSF47699">
    <property type="entry name" value="Bifunctional inhibitor/lipid-transfer protein/seed storage 2S albumin"/>
    <property type="match status" value="1"/>
</dbReference>
<sequence>MPNLVIVAVILAVATLVSAHRSPTVITTEVEDQPMSSRCRQQMREQRHKLDDCEQYLRGTVDDGLLSFRRCSNQDCSLRECCGAMEAMDEDCSCEMIRRIVEELRRGEEMEEREVRMIMRKARELPNRCGMGHRRCDIGTVLA</sequence>
<dbReference type="Proteomes" id="UP001279734">
    <property type="component" value="Unassembled WGS sequence"/>
</dbReference>
<dbReference type="InterPro" id="IPR000617">
    <property type="entry name" value="Napin/2SS/CON"/>
</dbReference>
<comment type="caution">
    <text evidence="6">The sequence shown here is derived from an EMBL/GenBank/DDBJ whole genome shotgun (WGS) entry which is preliminary data.</text>
</comment>
<evidence type="ECO:0000313" key="7">
    <source>
        <dbReference type="Proteomes" id="UP001279734"/>
    </source>
</evidence>
<name>A0AAD3Y1T1_NEPGR</name>
<dbReference type="GO" id="GO:0045735">
    <property type="term" value="F:nutrient reservoir activity"/>
    <property type="evidence" value="ECO:0007669"/>
    <property type="project" value="UniProtKB-KW"/>
</dbReference>
<feature type="chain" id="PRO_5042245455" description="Bifunctional inhibitor/plant lipid transfer protein/seed storage helical domain-containing protein" evidence="4">
    <location>
        <begin position="20"/>
        <end position="143"/>
    </location>
</feature>
<reference evidence="6" key="1">
    <citation type="submission" date="2023-05" db="EMBL/GenBank/DDBJ databases">
        <title>Nepenthes gracilis genome sequencing.</title>
        <authorList>
            <person name="Fukushima K."/>
        </authorList>
    </citation>
    <scope>NUCLEOTIDE SEQUENCE</scope>
    <source>
        <strain evidence="6">SING2019-196</strain>
    </source>
</reference>
<protein>
    <recommendedName>
        <fullName evidence="5">Bifunctional inhibitor/plant lipid transfer protein/seed storage helical domain-containing protein</fullName>
    </recommendedName>
</protein>
<evidence type="ECO:0000256" key="3">
    <source>
        <dbReference type="ARBA" id="ARBA00023129"/>
    </source>
</evidence>
<dbReference type="Pfam" id="PF00234">
    <property type="entry name" value="Tryp_alpha_amyl"/>
    <property type="match status" value="1"/>
</dbReference>
<dbReference type="InterPro" id="IPR036312">
    <property type="entry name" value="Bifun_inhib/LTP/seed_sf"/>
</dbReference>
<organism evidence="6 7">
    <name type="scientific">Nepenthes gracilis</name>
    <name type="common">Slender pitcher plant</name>
    <dbReference type="NCBI Taxonomy" id="150966"/>
    <lineage>
        <taxon>Eukaryota</taxon>
        <taxon>Viridiplantae</taxon>
        <taxon>Streptophyta</taxon>
        <taxon>Embryophyta</taxon>
        <taxon>Tracheophyta</taxon>
        <taxon>Spermatophyta</taxon>
        <taxon>Magnoliopsida</taxon>
        <taxon>eudicotyledons</taxon>
        <taxon>Gunneridae</taxon>
        <taxon>Pentapetalae</taxon>
        <taxon>Caryophyllales</taxon>
        <taxon>Nepenthaceae</taxon>
        <taxon>Nepenthes</taxon>
    </lineage>
</organism>
<dbReference type="InterPro" id="IPR016140">
    <property type="entry name" value="Bifunc_inhib/LTP/seed_store"/>
</dbReference>
<comment type="similarity">
    <text evidence="1">Belongs to the 2S seed storage albumins family.</text>
</comment>